<sequence length="124" mass="13879">MRDSIKIFILSSPCTDTIDQCGSRKTLTDTLIQEPIPHSGGANRPVFSNSKELYAKVILRPLTSLKTRSKCSFTPCKLRFFAHFCLVMKHNLTFAFTSKVILKWEGKGSRSVGMLVLVVECPVN</sequence>
<accession>A0A450T7D5</accession>
<proteinExistence type="predicted"/>
<evidence type="ECO:0000313" key="1">
    <source>
        <dbReference type="EMBL" id="VFJ62421.1"/>
    </source>
</evidence>
<dbReference type="EMBL" id="CAADEX010000110">
    <property type="protein sequence ID" value="VFJ62421.1"/>
    <property type="molecule type" value="Genomic_DNA"/>
</dbReference>
<organism evidence="1">
    <name type="scientific">Candidatus Kentrum sp. DK</name>
    <dbReference type="NCBI Taxonomy" id="2126562"/>
    <lineage>
        <taxon>Bacteria</taxon>
        <taxon>Pseudomonadati</taxon>
        <taxon>Pseudomonadota</taxon>
        <taxon>Gammaproteobacteria</taxon>
        <taxon>Candidatus Kentrum</taxon>
    </lineage>
</organism>
<gene>
    <name evidence="1" type="ORF">BECKDK2373B_GA0170837_11106</name>
</gene>
<reference evidence="1" key="1">
    <citation type="submission" date="2019-02" db="EMBL/GenBank/DDBJ databases">
        <authorList>
            <person name="Gruber-Vodicka R. H."/>
            <person name="Seah K. B. B."/>
        </authorList>
    </citation>
    <scope>NUCLEOTIDE SEQUENCE</scope>
    <source>
        <strain evidence="1">BECK_DK47</strain>
    </source>
</reference>
<name>A0A450T7D5_9GAMM</name>
<protein>
    <submittedName>
        <fullName evidence="1">Uncharacterized protein</fullName>
    </submittedName>
</protein>
<dbReference type="AlphaFoldDB" id="A0A450T7D5"/>